<dbReference type="Pfam" id="PF01381">
    <property type="entry name" value="HTH_3"/>
    <property type="match status" value="1"/>
</dbReference>
<keyword evidence="3" id="KW-1185">Reference proteome</keyword>
<dbReference type="SUPFAM" id="SSF47413">
    <property type="entry name" value="lambda repressor-like DNA-binding domains"/>
    <property type="match status" value="1"/>
</dbReference>
<dbReference type="SMART" id="SM00530">
    <property type="entry name" value="HTH_XRE"/>
    <property type="match status" value="1"/>
</dbReference>
<dbReference type="InterPro" id="IPR010982">
    <property type="entry name" value="Lambda_DNA-bd_dom_sf"/>
</dbReference>
<dbReference type="RefSeq" id="WP_015176579.1">
    <property type="nucleotide sequence ID" value="NC_019729.1"/>
</dbReference>
<protein>
    <submittedName>
        <fullName evidence="2">Helix-turn-helix domain protein</fullName>
    </submittedName>
</protein>
<dbReference type="AlphaFoldDB" id="K9VH63"/>
<dbReference type="InterPro" id="IPR056079">
    <property type="entry name" value="DUF7662"/>
</dbReference>
<dbReference type="GO" id="GO:0003677">
    <property type="term" value="F:DNA binding"/>
    <property type="evidence" value="ECO:0007669"/>
    <property type="project" value="InterPro"/>
</dbReference>
<evidence type="ECO:0000313" key="2">
    <source>
        <dbReference type="EMBL" id="AFZ07296.1"/>
    </source>
</evidence>
<accession>K9VH63</accession>
<dbReference type="eggNOG" id="COG2944">
    <property type="taxonomic scope" value="Bacteria"/>
</dbReference>
<dbReference type="HOGENOM" id="CLU_1650422_0_0_3"/>
<dbReference type="Gene3D" id="1.10.260.40">
    <property type="entry name" value="lambda repressor-like DNA-binding domains"/>
    <property type="match status" value="1"/>
</dbReference>
<feature type="domain" description="HTH cro/C1-type" evidence="1">
    <location>
        <begin position="133"/>
        <end position="165"/>
    </location>
</feature>
<dbReference type="Pfam" id="PF24698">
    <property type="entry name" value="DUF7662"/>
    <property type="match status" value="1"/>
</dbReference>
<reference evidence="2 3" key="1">
    <citation type="submission" date="2012-05" db="EMBL/GenBank/DDBJ databases">
        <title>Finished chromosome of genome of Oscillatoria sp. PCC 7112.</title>
        <authorList>
            <consortium name="US DOE Joint Genome Institute"/>
            <person name="Gugger M."/>
            <person name="Coursin T."/>
            <person name="Rippka R."/>
            <person name="Tandeau De Marsac N."/>
            <person name="Huntemann M."/>
            <person name="Wei C.-L."/>
            <person name="Han J."/>
            <person name="Detter J.C."/>
            <person name="Han C."/>
            <person name="Tapia R."/>
            <person name="Davenport K."/>
            <person name="Daligault H."/>
            <person name="Erkkila T."/>
            <person name="Gu W."/>
            <person name="Munk A.C.C."/>
            <person name="Teshima H."/>
            <person name="Xu Y."/>
            <person name="Chain P."/>
            <person name="Chen A."/>
            <person name="Krypides N."/>
            <person name="Mavromatis K."/>
            <person name="Markowitz V."/>
            <person name="Szeto E."/>
            <person name="Ivanova N."/>
            <person name="Mikhailova N."/>
            <person name="Ovchinnikova G."/>
            <person name="Pagani I."/>
            <person name="Pati A."/>
            <person name="Goodwin L."/>
            <person name="Peters L."/>
            <person name="Pitluck S."/>
            <person name="Woyke T."/>
            <person name="Kerfeld C."/>
        </authorList>
    </citation>
    <scope>NUCLEOTIDE SEQUENCE [LARGE SCALE GENOMIC DNA]</scope>
    <source>
        <strain evidence="2 3">PCC 7112</strain>
    </source>
</reference>
<organism evidence="2 3">
    <name type="scientific">Phormidium nigroviride PCC 7112</name>
    <dbReference type="NCBI Taxonomy" id="179408"/>
    <lineage>
        <taxon>Bacteria</taxon>
        <taxon>Bacillati</taxon>
        <taxon>Cyanobacteriota</taxon>
        <taxon>Cyanophyceae</taxon>
        <taxon>Oscillatoriophycideae</taxon>
        <taxon>Oscillatoriales</taxon>
        <taxon>Oscillatoriaceae</taxon>
        <taxon>Phormidium</taxon>
    </lineage>
</organism>
<dbReference type="CDD" id="cd00093">
    <property type="entry name" value="HTH_XRE"/>
    <property type="match status" value="1"/>
</dbReference>
<gene>
    <name evidence="2" type="ORF">Osc7112_2896</name>
</gene>
<dbReference type="STRING" id="179408.Osc7112_2896"/>
<name>K9VH63_9CYAN</name>
<dbReference type="KEGG" id="oni:Osc7112_2896"/>
<sequence length="194" mass="22077">MPIAPPTPIRSPSSPDLWHSISENLTKHRMKEGSKYQSLLDYLRENRHLDEVTLNFAEIEALLNDALPPSALRQQAWWSNRKKGALQATAWMEAGYRVETVDFDAQRVTFRKLIQKIQVPQAGDGVQWNGELIKALRLHMGLTQAEFAQHIGVRQATVSDWENGQLPARSTSKHLDLIAEMAGFKYREESENSD</sequence>
<dbReference type="PROSITE" id="PS50943">
    <property type="entry name" value="HTH_CROC1"/>
    <property type="match status" value="1"/>
</dbReference>
<dbReference type="Proteomes" id="UP000010478">
    <property type="component" value="Chromosome"/>
</dbReference>
<proteinExistence type="predicted"/>
<dbReference type="EMBL" id="CP003614">
    <property type="protein sequence ID" value="AFZ07296.1"/>
    <property type="molecule type" value="Genomic_DNA"/>
</dbReference>
<dbReference type="InterPro" id="IPR001387">
    <property type="entry name" value="Cro/C1-type_HTH"/>
</dbReference>
<evidence type="ECO:0000259" key="1">
    <source>
        <dbReference type="PROSITE" id="PS50943"/>
    </source>
</evidence>
<evidence type="ECO:0000313" key="3">
    <source>
        <dbReference type="Proteomes" id="UP000010478"/>
    </source>
</evidence>